<dbReference type="OrthoDB" id="2078716at2"/>
<evidence type="ECO:0000256" key="7">
    <source>
        <dbReference type="ARBA" id="ARBA00023136"/>
    </source>
</evidence>
<protein>
    <submittedName>
        <fullName evidence="9">Uncharacterized protein</fullName>
    </submittedName>
</protein>
<organism evidence="9 10">
    <name type="scientific">Alkalihalobacillus trypoxylicola</name>
    <dbReference type="NCBI Taxonomy" id="519424"/>
    <lineage>
        <taxon>Bacteria</taxon>
        <taxon>Bacillati</taxon>
        <taxon>Bacillota</taxon>
        <taxon>Bacilli</taxon>
        <taxon>Bacillales</taxon>
        <taxon>Bacillaceae</taxon>
        <taxon>Alkalihalobacillus</taxon>
    </lineage>
</organism>
<keyword evidence="6 8" id="KW-1133">Transmembrane helix</keyword>
<evidence type="ECO:0000256" key="8">
    <source>
        <dbReference type="SAM" id="Phobius"/>
    </source>
</evidence>
<feature type="transmembrane region" description="Helical" evidence="8">
    <location>
        <begin position="54"/>
        <end position="76"/>
    </location>
</feature>
<dbReference type="GO" id="GO:0009847">
    <property type="term" value="P:spore germination"/>
    <property type="evidence" value="ECO:0007669"/>
    <property type="project" value="InterPro"/>
</dbReference>
<dbReference type="InterPro" id="IPR004761">
    <property type="entry name" value="Spore_GerAB"/>
</dbReference>
<evidence type="ECO:0000313" key="10">
    <source>
        <dbReference type="Proteomes" id="UP000075806"/>
    </source>
</evidence>
<feature type="transmembrane region" description="Helical" evidence="8">
    <location>
        <begin position="119"/>
        <end position="141"/>
    </location>
</feature>
<dbReference type="EMBL" id="LTAO01000001">
    <property type="protein sequence ID" value="KYG34759.1"/>
    <property type="molecule type" value="Genomic_DNA"/>
</dbReference>
<feature type="transmembrane region" description="Helical" evidence="8">
    <location>
        <begin position="88"/>
        <end position="107"/>
    </location>
</feature>
<gene>
    <name evidence="9" type="ORF">AZF04_00005</name>
</gene>
<accession>A0A162F3Y3</accession>
<evidence type="ECO:0000256" key="3">
    <source>
        <dbReference type="ARBA" id="ARBA00022448"/>
    </source>
</evidence>
<keyword evidence="3" id="KW-0813">Transport</keyword>
<dbReference type="Proteomes" id="UP000075806">
    <property type="component" value="Unassembled WGS sequence"/>
</dbReference>
<comment type="caution">
    <text evidence="9">The sequence shown here is derived from an EMBL/GenBank/DDBJ whole genome shotgun (WGS) entry which is preliminary data.</text>
</comment>
<evidence type="ECO:0000256" key="6">
    <source>
        <dbReference type="ARBA" id="ARBA00022989"/>
    </source>
</evidence>
<dbReference type="PANTHER" id="PTHR34975">
    <property type="entry name" value="SPORE GERMINATION PROTEIN A2"/>
    <property type="match status" value="1"/>
</dbReference>
<proteinExistence type="inferred from homology"/>
<keyword evidence="7 8" id="KW-0472">Membrane</keyword>
<evidence type="ECO:0000256" key="5">
    <source>
        <dbReference type="ARBA" id="ARBA00022692"/>
    </source>
</evidence>
<evidence type="ECO:0000256" key="1">
    <source>
        <dbReference type="ARBA" id="ARBA00004141"/>
    </source>
</evidence>
<keyword evidence="10" id="KW-1185">Reference proteome</keyword>
<reference evidence="9" key="1">
    <citation type="submission" date="2016-02" db="EMBL/GenBank/DDBJ databases">
        <title>Genome sequence of Bacillus trypoxylicola KCTC 13244(T).</title>
        <authorList>
            <person name="Jeong H."/>
            <person name="Park S.-H."/>
            <person name="Choi S.-K."/>
        </authorList>
    </citation>
    <scope>NUCLEOTIDE SEQUENCE [LARGE SCALE GENOMIC DNA]</scope>
    <source>
        <strain evidence="9">KCTC 13244</strain>
    </source>
</reference>
<dbReference type="Pfam" id="PF03845">
    <property type="entry name" value="Spore_permease"/>
    <property type="match status" value="1"/>
</dbReference>
<dbReference type="PANTHER" id="PTHR34975:SF2">
    <property type="entry name" value="SPORE GERMINATION PROTEIN A2"/>
    <property type="match status" value="1"/>
</dbReference>
<dbReference type="AlphaFoldDB" id="A0A162F3Y3"/>
<keyword evidence="4" id="KW-0309">Germination</keyword>
<dbReference type="STRING" id="519424.AZF04_00005"/>
<evidence type="ECO:0000256" key="4">
    <source>
        <dbReference type="ARBA" id="ARBA00022544"/>
    </source>
</evidence>
<name>A0A162F3Y3_9BACI</name>
<sequence>MIIKSTMISGFAFFLVTFLSIGILSQGVVADIRYPSFFVVQTITIADFFERFEVIIAILWYITIFFRLSLLLYIILEGLKGVFNLTSNQSLLLPICFISLFGAMSIWDDVTSLIEYLEVWRFYASLFGLLFPLLLICLGLFRKKALENKKGINQ</sequence>
<comment type="subcellular location">
    <subcellularLocation>
        <location evidence="1">Membrane</location>
        <topology evidence="1">Multi-pass membrane protein</topology>
    </subcellularLocation>
</comment>
<keyword evidence="5 8" id="KW-0812">Transmembrane</keyword>
<evidence type="ECO:0000313" key="9">
    <source>
        <dbReference type="EMBL" id="KYG34759.1"/>
    </source>
</evidence>
<evidence type="ECO:0000256" key="2">
    <source>
        <dbReference type="ARBA" id="ARBA00007998"/>
    </source>
</evidence>
<comment type="similarity">
    <text evidence="2">Belongs to the amino acid-polyamine-organocation (APC) superfamily. Spore germination protein (SGP) (TC 2.A.3.9) family.</text>
</comment>
<dbReference type="GO" id="GO:0016020">
    <property type="term" value="C:membrane"/>
    <property type="evidence" value="ECO:0007669"/>
    <property type="project" value="UniProtKB-SubCell"/>
</dbReference>